<comment type="caution">
    <text evidence="1">The sequence shown here is derived from an EMBL/GenBank/DDBJ whole genome shotgun (WGS) entry which is preliminary data.</text>
</comment>
<proteinExistence type="predicted"/>
<dbReference type="EMBL" id="DUJP01000022">
    <property type="protein sequence ID" value="HII46812.1"/>
    <property type="molecule type" value="Genomic_DNA"/>
</dbReference>
<dbReference type="RefSeq" id="WP_011007040.1">
    <property type="nucleotide sequence ID" value="NZ_DAIOPL010000057.1"/>
</dbReference>
<dbReference type="Proteomes" id="UP000651120">
    <property type="component" value="Unassembled WGS sequence"/>
</dbReference>
<gene>
    <name evidence="1" type="ORF">HA333_05025</name>
</gene>
<dbReference type="AlphaFoldDB" id="A0A832WIY7"/>
<accession>A0A832WIY7</accession>
<dbReference type="OMA" id="RYIPLEC"/>
<organism evidence="1 2">
    <name type="scientific">Pyrobaculum aerophilum</name>
    <dbReference type="NCBI Taxonomy" id="13773"/>
    <lineage>
        <taxon>Archaea</taxon>
        <taxon>Thermoproteota</taxon>
        <taxon>Thermoprotei</taxon>
        <taxon>Thermoproteales</taxon>
        <taxon>Thermoproteaceae</taxon>
        <taxon>Pyrobaculum</taxon>
    </lineage>
</organism>
<name>A0A832WIY7_9CREN</name>
<reference evidence="1" key="1">
    <citation type="journal article" date="2020" name="bioRxiv">
        <title>A rank-normalized archaeal taxonomy based on genome phylogeny resolves widespread incomplete and uneven classifications.</title>
        <authorList>
            <person name="Rinke C."/>
            <person name="Chuvochina M."/>
            <person name="Mussig A.J."/>
            <person name="Chaumeil P.-A."/>
            <person name="Waite D.W."/>
            <person name="Whitman W.B."/>
            <person name="Parks D.H."/>
            <person name="Hugenholtz P."/>
        </authorList>
    </citation>
    <scope>NUCLEOTIDE SEQUENCE</scope>
    <source>
        <strain evidence="1">UBA8839</strain>
    </source>
</reference>
<evidence type="ECO:0000313" key="2">
    <source>
        <dbReference type="Proteomes" id="UP000651120"/>
    </source>
</evidence>
<dbReference type="GeneID" id="1464784"/>
<evidence type="ECO:0000313" key="1">
    <source>
        <dbReference type="EMBL" id="HII46812.1"/>
    </source>
</evidence>
<evidence type="ECO:0008006" key="3">
    <source>
        <dbReference type="Google" id="ProtNLM"/>
    </source>
</evidence>
<sequence length="294" mass="32251">MRVSYVVLRFTSPFHVGRWSLMDSLDYVPSDTIYSALFSLSASTGLEMPKRVSSAYPVNPEGRDVEERLGMPVPATWKVEGFKRGIGGKYVKKARFMPLACLRSGSVEEGGDGFKCRLPGGSIRLDQWPCDGRTEAGQRPCKGLGSRVVISRNRISRHVVNADPYKIAAFIPSVPYVIYFEGGDRRLFELLGKVGIGGERAVGLGKFEVLEFGEVDFLEGGKAAMLLGVGRPVGFKNAVGEWAVKSWRCTHGIIGPLSVLLDGGVVEGDFEFEDVERADSPCLKKLSPLWIWLS</sequence>
<protein>
    <recommendedName>
        <fullName evidence="3">CRISPR system Cms protein Csm4</fullName>
    </recommendedName>
</protein>